<feature type="transmembrane region" description="Helical" evidence="5">
    <location>
        <begin position="6"/>
        <end position="29"/>
    </location>
</feature>
<reference evidence="6 7" key="1">
    <citation type="submission" date="2017-10" db="EMBL/GenBank/DDBJ databases">
        <title>The draft genome sequence of Lewinella nigricans NBRC 102662.</title>
        <authorList>
            <person name="Wang K."/>
        </authorList>
    </citation>
    <scope>NUCLEOTIDE SEQUENCE [LARGE SCALE GENOMIC DNA]</scope>
    <source>
        <strain evidence="6 7">NBRC 102662</strain>
    </source>
</reference>
<evidence type="ECO:0000256" key="4">
    <source>
        <dbReference type="ARBA" id="ARBA00023136"/>
    </source>
</evidence>
<dbReference type="GO" id="GO:0016020">
    <property type="term" value="C:membrane"/>
    <property type="evidence" value="ECO:0007669"/>
    <property type="project" value="UniProtKB-SubCell"/>
</dbReference>
<evidence type="ECO:0000256" key="5">
    <source>
        <dbReference type="SAM" id="Phobius"/>
    </source>
</evidence>
<proteinExistence type="predicted"/>
<feature type="transmembrane region" description="Helical" evidence="5">
    <location>
        <begin position="69"/>
        <end position="90"/>
    </location>
</feature>
<dbReference type="Proteomes" id="UP000223913">
    <property type="component" value="Unassembled WGS sequence"/>
</dbReference>
<organism evidence="6 7">
    <name type="scientific">Flavilitoribacter nigricans (strain ATCC 23147 / DSM 23189 / NBRC 102662 / NCIMB 1420 / SS-2)</name>
    <name type="common">Lewinella nigricans</name>
    <dbReference type="NCBI Taxonomy" id="1122177"/>
    <lineage>
        <taxon>Bacteria</taxon>
        <taxon>Pseudomonadati</taxon>
        <taxon>Bacteroidota</taxon>
        <taxon>Saprospiria</taxon>
        <taxon>Saprospirales</taxon>
        <taxon>Lewinellaceae</taxon>
        <taxon>Flavilitoribacter</taxon>
    </lineage>
</organism>
<feature type="transmembrane region" description="Helical" evidence="5">
    <location>
        <begin position="41"/>
        <end position="63"/>
    </location>
</feature>
<evidence type="ECO:0000256" key="3">
    <source>
        <dbReference type="ARBA" id="ARBA00022989"/>
    </source>
</evidence>
<keyword evidence="2 5" id="KW-0812">Transmembrane</keyword>
<dbReference type="PANTHER" id="PTHR10361:SF24">
    <property type="entry name" value="P3 PROTEIN"/>
    <property type="match status" value="1"/>
</dbReference>
<dbReference type="PANTHER" id="PTHR10361">
    <property type="entry name" value="SODIUM-BILE ACID COTRANSPORTER"/>
    <property type="match status" value="1"/>
</dbReference>
<evidence type="ECO:0000256" key="2">
    <source>
        <dbReference type="ARBA" id="ARBA00022692"/>
    </source>
</evidence>
<dbReference type="InterPro" id="IPR004710">
    <property type="entry name" value="Bilac:Na_transpt"/>
</dbReference>
<keyword evidence="3 5" id="KW-1133">Transmembrane helix</keyword>
<protein>
    <submittedName>
        <fullName evidence="6">Bile acid:sodium symporter</fullName>
    </submittedName>
</protein>
<comment type="subcellular location">
    <subcellularLocation>
        <location evidence="1">Membrane</location>
        <topology evidence="1">Multi-pass membrane protein</topology>
    </subcellularLocation>
</comment>
<dbReference type="Pfam" id="PF01758">
    <property type="entry name" value="SBF"/>
    <property type="match status" value="1"/>
</dbReference>
<evidence type="ECO:0000313" key="6">
    <source>
        <dbReference type="EMBL" id="PHN02886.1"/>
    </source>
</evidence>
<feature type="transmembrane region" description="Helical" evidence="5">
    <location>
        <begin position="97"/>
        <end position="119"/>
    </location>
</feature>
<keyword evidence="7" id="KW-1185">Reference proteome</keyword>
<dbReference type="EMBL" id="PDUD01000036">
    <property type="protein sequence ID" value="PHN02886.1"/>
    <property type="molecule type" value="Genomic_DNA"/>
</dbReference>
<dbReference type="OrthoDB" id="9806785at2"/>
<feature type="transmembrane region" description="Helical" evidence="5">
    <location>
        <begin position="204"/>
        <end position="226"/>
    </location>
</feature>
<feature type="transmembrane region" description="Helical" evidence="5">
    <location>
        <begin position="180"/>
        <end position="198"/>
    </location>
</feature>
<evidence type="ECO:0000313" key="7">
    <source>
        <dbReference type="Proteomes" id="UP000223913"/>
    </source>
</evidence>
<dbReference type="InterPro" id="IPR038770">
    <property type="entry name" value="Na+/solute_symporter_sf"/>
</dbReference>
<name>A0A2D0N3D6_FLAN2</name>
<keyword evidence="4 5" id="KW-0472">Membrane</keyword>
<feature type="transmembrane region" description="Helical" evidence="5">
    <location>
        <begin position="139"/>
        <end position="159"/>
    </location>
</feature>
<dbReference type="AlphaFoldDB" id="A0A2D0N3D6"/>
<accession>A0A2D0N3D6</accession>
<sequence>MMSITLLTQVFLPLSLAIIMLGMGMTLVPADFTRIVKYPKAILIGLTNQLIFLPILGFLLAVVFQLEPILAIGIMILAVSPGGPTSNLITQVCKGNIALSVTLTAITSFITIITIPLILSFALDYFGSGNGTPIEMPVLSTILQITVITVIPISIGMIIRRFRPGFSDRMERPMRIASTVIFILVFIAVVAANFSMIGDSMKRVGLVTLLLNIATMGLGYLTARLFRLKLKNAISITIESGIQNGTLAFVIATTILLNIEMAIPTVAYSIWMFVTGGVLMWQLGKRELETSEPELMDGSAVEVSS</sequence>
<gene>
    <name evidence="6" type="ORF">CRP01_29965</name>
</gene>
<comment type="caution">
    <text evidence="6">The sequence shown here is derived from an EMBL/GenBank/DDBJ whole genome shotgun (WGS) entry which is preliminary data.</text>
</comment>
<feature type="transmembrane region" description="Helical" evidence="5">
    <location>
        <begin position="247"/>
        <end position="271"/>
    </location>
</feature>
<dbReference type="Gene3D" id="1.20.1530.20">
    <property type="match status" value="1"/>
</dbReference>
<dbReference type="InterPro" id="IPR002657">
    <property type="entry name" value="BilAc:Na_symport/Acr3"/>
</dbReference>
<evidence type="ECO:0000256" key="1">
    <source>
        <dbReference type="ARBA" id="ARBA00004141"/>
    </source>
</evidence>